<dbReference type="PANTHER" id="PTHR10629:SF52">
    <property type="entry name" value="DNA (CYTOSINE-5)-METHYLTRANSFERASE 1"/>
    <property type="match status" value="1"/>
</dbReference>
<keyword evidence="8" id="KW-1185">Reference proteome</keyword>
<gene>
    <name evidence="7" type="ORF">H2200_012155</name>
</gene>
<dbReference type="EMBL" id="JAPDRK010000022">
    <property type="protein sequence ID" value="KAJ9603377.1"/>
    <property type="molecule type" value="Genomic_DNA"/>
</dbReference>
<keyword evidence="3 5" id="KW-0808">Transferase</keyword>
<feature type="compositionally biased region" description="Polar residues" evidence="6">
    <location>
        <begin position="456"/>
        <end position="469"/>
    </location>
</feature>
<evidence type="ECO:0000313" key="8">
    <source>
        <dbReference type="Proteomes" id="UP001172673"/>
    </source>
</evidence>
<accession>A0AA38WYC7</accession>
<evidence type="ECO:0000256" key="6">
    <source>
        <dbReference type="SAM" id="MobiDB-lite"/>
    </source>
</evidence>
<dbReference type="GO" id="GO:0003677">
    <property type="term" value="F:DNA binding"/>
    <property type="evidence" value="ECO:0007669"/>
    <property type="project" value="TreeGrafter"/>
</dbReference>
<reference evidence="7" key="1">
    <citation type="submission" date="2022-10" db="EMBL/GenBank/DDBJ databases">
        <title>Culturing micro-colonial fungi from biological soil crusts in the Mojave desert and describing Neophaeococcomyces mojavensis, and introducing the new genera and species Taxawa tesnikishii.</title>
        <authorList>
            <person name="Kurbessoian T."/>
            <person name="Stajich J.E."/>
        </authorList>
    </citation>
    <scope>NUCLEOTIDE SEQUENCE</scope>
    <source>
        <strain evidence="7">TK_41</strain>
    </source>
</reference>
<sequence>MSRLLPQNVEEDNDVQMTDSPIPEGRQTRQARAPTRKNTIIVSKPVPTHLEAIQMLALGYDVKLRDGRFMRVEHIHEQDRKIEGRILILQDHRRLFVPYAKHELVRLGDVDGSGAMQAVEAVVAVEDIVRYCTIIFTNQPYQYMHARVRTSEKWTTIKTLHLRGLAGLNDSDPTWVDDVIVQGIQRIPSKTHDTELRLRWRGEGHTQLGGNHTAVRGKQVRREYTFAEPFCGAGGPSLGAAEAGLRLMHAFDCDEEAMNTYRHEFQVGRPFLKAVTMDVADYIHMARNSPDYIVDVVHMSPPCQPFSGANANLNPEEDERNVETFRTVGILLKVHKPRFATLEESFGLGSRNNLLHFRELVGFFTNHGFSVQWNMFNLARFGVPQNRKRLIFVAAAPGERLPNLPTVTHGDEPGLRPWVNIGDAINNIPTSATDHDIHHIHLRRPRRNPAGRITPVSMTDRSNTVMTDGNSDRVHHPDNRIYTIRELAALQTYPHDFEFFGTWGQKCTQIGNDVPPRFAEILYRDLITQIKAFDQEEMNGMNTTNQ</sequence>
<dbReference type="InterPro" id="IPR050390">
    <property type="entry name" value="C5-Methyltransferase"/>
</dbReference>
<organism evidence="7 8">
    <name type="scientific">Cladophialophora chaetospira</name>
    <dbReference type="NCBI Taxonomy" id="386627"/>
    <lineage>
        <taxon>Eukaryota</taxon>
        <taxon>Fungi</taxon>
        <taxon>Dikarya</taxon>
        <taxon>Ascomycota</taxon>
        <taxon>Pezizomycotina</taxon>
        <taxon>Eurotiomycetes</taxon>
        <taxon>Chaetothyriomycetidae</taxon>
        <taxon>Chaetothyriales</taxon>
        <taxon>Herpotrichiellaceae</taxon>
        <taxon>Cladophialophora</taxon>
    </lineage>
</organism>
<dbReference type="SUPFAM" id="SSF53335">
    <property type="entry name" value="S-adenosyl-L-methionine-dependent methyltransferases"/>
    <property type="match status" value="1"/>
</dbReference>
<dbReference type="GO" id="GO:0005634">
    <property type="term" value="C:nucleus"/>
    <property type="evidence" value="ECO:0007669"/>
    <property type="project" value="TreeGrafter"/>
</dbReference>
<dbReference type="PROSITE" id="PS00094">
    <property type="entry name" value="C5_MTASE_1"/>
    <property type="match status" value="1"/>
</dbReference>
<name>A0AA38WYC7_9EURO</name>
<dbReference type="Gene3D" id="3.90.120.10">
    <property type="entry name" value="DNA Methylase, subunit A, domain 2"/>
    <property type="match status" value="1"/>
</dbReference>
<feature type="region of interest" description="Disordered" evidence="6">
    <location>
        <begin position="448"/>
        <end position="474"/>
    </location>
</feature>
<evidence type="ECO:0000256" key="3">
    <source>
        <dbReference type="ARBA" id="ARBA00022679"/>
    </source>
</evidence>
<proteinExistence type="inferred from homology"/>
<protein>
    <recommendedName>
        <fullName evidence="1">DNA (cytosine-5-)-methyltransferase</fullName>
        <ecNumber evidence="1">2.1.1.37</ecNumber>
    </recommendedName>
</protein>
<evidence type="ECO:0000256" key="1">
    <source>
        <dbReference type="ARBA" id="ARBA00011975"/>
    </source>
</evidence>
<comment type="similarity">
    <text evidence="5">Belongs to the class I-like SAM-binding methyltransferase superfamily. C5-methyltransferase family.</text>
</comment>
<keyword evidence="2 5" id="KW-0489">Methyltransferase</keyword>
<dbReference type="GO" id="GO:0032259">
    <property type="term" value="P:methylation"/>
    <property type="evidence" value="ECO:0007669"/>
    <property type="project" value="UniProtKB-KW"/>
</dbReference>
<evidence type="ECO:0000313" key="7">
    <source>
        <dbReference type="EMBL" id="KAJ9603377.1"/>
    </source>
</evidence>
<dbReference type="Proteomes" id="UP001172673">
    <property type="component" value="Unassembled WGS sequence"/>
</dbReference>
<dbReference type="Pfam" id="PF00145">
    <property type="entry name" value="DNA_methylase"/>
    <property type="match status" value="2"/>
</dbReference>
<dbReference type="Gene3D" id="3.40.50.150">
    <property type="entry name" value="Vaccinia Virus protein VP39"/>
    <property type="match status" value="1"/>
</dbReference>
<keyword evidence="4 5" id="KW-0949">S-adenosyl-L-methionine</keyword>
<evidence type="ECO:0000256" key="5">
    <source>
        <dbReference type="PROSITE-ProRule" id="PRU01016"/>
    </source>
</evidence>
<dbReference type="AlphaFoldDB" id="A0AA38WYC7"/>
<dbReference type="PANTHER" id="PTHR10629">
    <property type="entry name" value="CYTOSINE-SPECIFIC METHYLTRANSFERASE"/>
    <property type="match status" value="1"/>
</dbReference>
<dbReference type="GO" id="GO:0003886">
    <property type="term" value="F:DNA (cytosine-5-)-methyltransferase activity"/>
    <property type="evidence" value="ECO:0007669"/>
    <property type="project" value="UniProtKB-EC"/>
</dbReference>
<dbReference type="InterPro" id="IPR029063">
    <property type="entry name" value="SAM-dependent_MTases_sf"/>
</dbReference>
<feature type="active site" evidence="5">
    <location>
        <position position="303"/>
    </location>
</feature>
<evidence type="ECO:0000256" key="4">
    <source>
        <dbReference type="ARBA" id="ARBA00022691"/>
    </source>
</evidence>
<dbReference type="EC" id="2.1.1.37" evidence="1"/>
<dbReference type="PRINTS" id="PR00105">
    <property type="entry name" value="C5METTRFRASE"/>
</dbReference>
<dbReference type="GO" id="GO:0044027">
    <property type="term" value="P:negative regulation of gene expression via chromosomal CpG island methylation"/>
    <property type="evidence" value="ECO:0007669"/>
    <property type="project" value="TreeGrafter"/>
</dbReference>
<dbReference type="InterPro" id="IPR001525">
    <property type="entry name" value="C5_MeTfrase"/>
</dbReference>
<dbReference type="PROSITE" id="PS51679">
    <property type="entry name" value="SAM_MT_C5"/>
    <property type="match status" value="1"/>
</dbReference>
<feature type="region of interest" description="Disordered" evidence="6">
    <location>
        <begin position="1"/>
        <end position="38"/>
    </location>
</feature>
<dbReference type="InterPro" id="IPR018117">
    <property type="entry name" value="C5_DNA_meth_AS"/>
</dbReference>
<comment type="caution">
    <text evidence="7">The sequence shown here is derived from an EMBL/GenBank/DDBJ whole genome shotgun (WGS) entry which is preliminary data.</text>
</comment>
<evidence type="ECO:0000256" key="2">
    <source>
        <dbReference type="ARBA" id="ARBA00022603"/>
    </source>
</evidence>